<dbReference type="EMBL" id="FOSP01000005">
    <property type="protein sequence ID" value="SFK38909.1"/>
    <property type="molecule type" value="Genomic_DNA"/>
</dbReference>
<accession>A0A1I3Z5U6</accession>
<dbReference type="Proteomes" id="UP000199533">
    <property type="component" value="Unassembled WGS sequence"/>
</dbReference>
<evidence type="ECO:0000313" key="1">
    <source>
        <dbReference type="EMBL" id="SFK38909.1"/>
    </source>
</evidence>
<organism evidence="1 2">
    <name type="scientific">Nitrosomonas aestuarii</name>
    <dbReference type="NCBI Taxonomy" id="52441"/>
    <lineage>
        <taxon>Bacteria</taxon>
        <taxon>Pseudomonadati</taxon>
        <taxon>Pseudomonadota</taxon>
        <taxon>Betaproteobacteria</taxon>
        <taxon>Nitrosomonadales</taxon>
        <taxon>Nitrosomonadaceae</taxon>
        <taxon>Nitrosomonas</taxon>
    </lineage>
</organism>
<evidence type="ECO:0000313" key="2">
    <source>
        <dbReference type="Proteomes" id="UP000199533"/>
    </source>
</evidence>
<reference evidence="2" key="1">
    <citation type="submission" date="2016-10" db="EMBL/GenBank/DDBJ databases">
        <authorList>
            <person name="Varghese N."/>
            <person name="Submissions S."/>
        </authorList>
    </citation>
    <scope>NUCLEOTIDE SEQUENCE [LARGE SCALE GENOMIC DNA]</scope>
    <source>
        <strain evidence="2">Nm69</strain>
    </source>
</reference>
<dbReference type="RefSeq" id="WP_342028518.1">
    <property type="nucleotide sequence ID" value="NZ_FOSP01000005.1"/>
</dbReference>
<sequence length="72" mass="8041">MLKNKPQSSAKKLQRIQRNTESHWVGNSFPVRSLFTYPKLGPASIRIAVLKRSRLSIVVKLNIATAPEAAVQ</sequence>
<dbReference type="AlphaFoldDB" id="A0A1I3Z5U6"/>
<gene>
    <name evidence="1" type="ORF">SAMN05216302_100583</name>
</gene>
<protein>
    <submittedName>
        <fullName evidence="1">Uncharacterized protein</fullName>
    </submittedName>
</protein>
<proteinExistence type="predicted"/>
<keyword evidence="2" id="KW-1185">Reference proteome</keyword>
<name>A0A1I3Z5U6_9PROT</name>